<gene>
    <name evidence="6" type="ORF">F9173_23775</name>
</gene>
<reference evidence="6" key="1">
    <citation type="submission" date="2019-10" db="EMBL/GenBank/DDBJ databases">
        <authorList>
            <consortium name="NARMS: The National Antimicrobial Resistance Monitoring System"/>
        </authorList>
    </citation>
    <scope>NUCLEOTIDE SEQUENCE</scope>
    <source>
        <strain evidence="6">CVM N18S1278</strain>
    </source>
</reference>
<dbReference type="InterPro" id="IPR050959">
    <property type="entry name" value="MarA-like"/>
</dbReference>
<dbReference type="InterPro" id="IPR029442">
    <property type="entry name" value="GyrI-like"/>
</dbReference>
<comment type="caution">
    <text evidence="6">The sequence shown here is derived from an EMBL/GenBank/DDBJ whole genome shotgun (WGS) entry which is preliminary data.</text>
</comment>
<dbReference type="PANTHER" id="PTHR47504">
    <property type="entry name" value="RIGHT ORIGIN-BINDING PROTEIN"/>
    <property type="match status" value="1"/>
</dbReference>
<evidence type="ECO:0000313" key="6">
    <source>
        <dbReference type="EMBL" id="EDB7208596.1"/>
    </source>
</evidence>
<dbReference type="Gene3D" id="1.10.10.60">
    <property type="entry name" value="Homeodomain-like"/>
    <property type="match status" value="2"/>
</dbReference>
<dbReference type="Gene3D" id="3.20.80.10">
    <property type="entry name" value="Regulatory factor, effector binding domain"/>
    <property type="match status" value="1"/>
</dbReference>
<dbReference type="InterPro" id="IPR009057">
    <property type="entry name" value="Homeodomain-like_sf"/>
</dbReference>
<dbReference type="InterPro" id="IPR018060">
    <property type="entry name" value="HTH_AraC"/>
</dbReference>
<keyword evidence="3" id="KW-0804">Transcription</keyword>
<dbReference type="SMART" id="SM00342">
    <property type="entry name" value="HTH_ARAC"/>
    <property type="match status" value="1"/>
</dbReference>
<dbReference type="InterPro" id="IPR011256">
    <property type="entry name" value="Reg_factor_effector_dom_sf"/>
</dbReference>
<feature type="transmembrane region" description="Helical" evidence="4">
    <location>
        <begin position="64"/>
        <end position="82"/>
    </location>
</feature>
<dbReference type="PROSITE" id="PS01124">
    <property type="entry name" value="HTH_ARAC_FAMILY_2"/>
    <property type="match status" value="1"/>
</dbReference>
<dbReference type="Pfam" id="PF12833">
    <property type="entry name" value="HTH_18"/>
    <property type="match status" value="1"/>
</dbReference>
<evidence type="ECO:0000256" key="1">
    <source>
        <dbReference type="ARBA" id="ARBA00023015"/>
    </source>
</evidence>
<evidence type="ECO:0000256" key="3">
    <source>
        <dbReference type="ARBA" id="ARBA00023163"/>
    </source>
</evidence>
<dbReference type="SUPFAM" id="SSF55136">
    <property type="entry name" value="Probable bacterial effector-binding domain"/>
    <property type="match status" value="1"/>
</dbReference>
<feature type="domain" description="HTH araC/xylS-type" evidence="5">
    <location>
        <begin position="8"/>
        <end position="106"/>
    </location>
</feature>
<sequence length="287" mass="33692">MIKSQTTRYLLEWIEENLEKRITIKDLVSLSGYSRRHIQNIFKEITGISIGSYIRRRRLCRAAILVRLTSMTMIDIATLLLFDSQQSFCREFKKIFGCSPRQYRRRDYWDLNGICAPWFNISVSLPQWSLVNLERITVHGHYFHYTENLIGDFDKKGVRYKNIAKSINLYKRDIYCLSKVCPAPGINTINVETFIGVKSNNTKKTPGKLTLNTDEGLYIFFHYEGTWGEYKITVQKVYFEILPANNLVKTQGSDIERFYFSDFKSKENNVDIVCDHYIPVRKSKKVL</sequence>
<proteinExistence type="predicted"/>
<dbReference type="PANTHER" id="PTHR47504:SF3">
    <property type="entry name" value="HTH-TYPE TRANSCRIPTIONAL REGULATOR YKGA-RELATED"/>
    <property type="match status" value="1"/>
</dbReference>
<dbReference type="AlphaFoldDB" id="A0A627FBU0"/>
<evidence type="ECO:0000256" key="4">
    <source>
        <dbReference type="SAM" id="Phobius"/>
    </source>
</evidence>
<accession>A0A627FBU0</accession>
<keyword evidence="4" id="KW-1133">Transmembrane helix</keyword>
<keyword evidence="2" id="KW-0238">DNA-binding</keyword>
<name>A0A627FBU0_SALER</name>
<dbReference type="SUPFAM" id="SSF46689">
    <property type="entry name" value="Homeodomain-like"/>
    <property type="match status" value="2"/>
</dbReference>
<organism evidence="6">
    <name type="scientific">Salmonella enterica</name>
    <name type="common">Salmonella choleraesuis</name>
    <dbReference type="NCBI Taxonomy" id="28901"/>
    <lineage>
        <taxon>Bacteria</taxon>
        <taxon>Pseudomonadati</taxon>
        <taxon>Pseudomonadota</taxon>
        <taxon>Gammaproteobacteria</taxon>
        <taxon>Enterobacterales</taxon>
        <taxon>Enterobacteriaceae</taxon>
        <taxon>Salmonella</taxon>
    </lineage>
</organism>
<keyword evidence="4" id="KW-0812">Transmembrane</keyword>
<keyword evidence="4" id="KW-0472">Membrane</keyword>
<dbReference type="GO" id="GO:0043565">
    <property type="term" value="F:sequence-specific DNA binding"/>
    <property type="evidence" value="ECO:0007669"/>
    <property type="project" value="InterPro"/>
</dbReference>
<dbReference type="GO" id="GO:0003700">
    <property type="term" value="F:DNA-binding transcription factor activity"/>
    <property type="evidence" value="ECO:0007669"/>
    <property type="project" value="InterPro"/>
</dbReference>
<dbReference type="Pfam" id="PF06445">
    <property type="entry name" value="GyrI-like"/>
    <property type="match status" value="1"/>
</dbReference>
<keyword evidence="1" id="KW-0805">Transcription regulation</keyword>
<evidence type="ECO:0000259" key="5">
    <source>
        <dbReference type="PROSITE" id="PS01124"/>
    </source>
</evidence>
<evidence type="ECO:0000256" key="2">
    <source>
        <dbReference type="ARBA" id="ARBA00023125"/>
    </source>
</evidence>
<dbReference type="EMBL" id="AALOKV010000028">
    <property type="protein sequence ID" value="EDB7208596.1"/>
    <property type="molecule type" value="Genomic_DNA"/>
</dbReference>
<protein>
    <submittedName>
        <fullName evidence="6">Helix-turn-helix domain-containing protein</fullName>
    </submittedName>
</protein>